<dbReference type="EMBL" id="LNYJ01000011">
    <property type="protein sequence ID" value="KTD18035.1"/>
    <property type="molecule type" value="Genomic_DNA"/>
</dbReference>
<keyword evidence="1" id="KW-0812">Transmembrane</keyword>
<keyword evidence="1" id="KW-1133">Transmembrane helix</keyword>
<dbReference type="Pfam" id="PF00092">
    <property type="entry name" value="VWA"/>
    <property type="match status" value="1"/>
</dbReference>
<dbReference type="AlphaFoldDB" id="A0A0W0VD40"/>
<accession>A0A0W0VD40</accession>
<dbReference type="InterPro" id="IPR050768">
    <property type="entry name" value="UPF0353/GerABKA_families"/>
</dbReference>
<dbReference type="InterPro" id="IPR002035">
    <property type="entry name" value="VWF_A"/>
</dbReference>
<dbReference type="InterPro" id="IPR036465">
    <property type="entry name" value="vWFA_dom_sf"/>
</dbReference>
<keyword evidence="4" id="KW-1185">Reference proteome</keyword>
<evidence type="ECO:0000256" key="1">
    <source>
        <dbReference type="SAM" id="Phobius"/>
    </source>
</evidence>
<dbReference type="SMART" id="SM00327">
    <property type="entry name" value="VWA"/>
    <property type="match status" value="1"/>
</dbReference>
<evidence type="ECO:0000313" key="3">
    <source>
        <dbReference type="EMBL" id="KTD18035.1"/>
    </source>
</evidence>
<sequence>MFELAFPWALCALPLPFLWLFLPRAQISLTAAVKIPFFNALAHRMDEKKYGFLEQKINVLLILLWVLLLLAAAGPRWIGEPQPVEREGRNIMLALDLSGSMELPDMLLNGEPVSRLTIVKQTAEEFVKQRVGDRIGLILFGTRAYLQTPLTYDRQSVLVRLDDASVGLAGQTTSIGDALGLAVKRLQDVPAKGRIIILLTDGANNSGVLPPLKAAELAKNDHIKVYTIGLGSESDPRALNNIFFNVNASADLDEKTLQEIAKLTNGQYFRATDSQSLNEIYQTINQLETVQHEEASIRPQIDYYPWPLALGFLCFCFWLWARAGYFSSQRKLNPQKVTES</sequence>
<keyword evidence="1" id="KW-0472">Membrane</keyword>
<dbReference type="PATRIC" id="fig|456.5.peg.2520"/>
<dbReference type="STRING" id="456.Ljor_2341"/>
<gene>
    <name evidence="3" type="ORF">Ljor_2341</name>
</gene>
<dbReference type="Gene3D" id="3.40.50.410">
    <property type="entry name" value="von Willebrand factor, type A domain"/>
    <property type="match status" value="1"/>
</dbReference>
<dbReference type="InterPro" id="IPR033881">
    <property type="entry name" value="vWA_BatA_type"/>
</dbReference>
<dbReference type="OrthoDB" id="6206554at2"/>
<dbReference type="CDD" id="cd01467">
    <property type="entry name" value="vWA_BatA_type"/>
    <property type="match status" value="1"/>
</dbReference>
<reference evidence="3 4" key="1">
    <citation type="submission" date="2015-11" db="EMBL/GenBank/DDBJ databases">
        <title>Genomic analysis of 38 Legionella species identifies large and diverse effector repertoires.</title>
        <authorList>
            <person name="Burstein D."/>
            <person name="Amaro F."/>
            <person name="Zusman T."/>
            <person name="Lifshitz Z."/>
            <person name="Cohen O."/>
            <person name="Gilbert J.A."/>
            <person name="Pupko T."/>
            <person name="Shuman H.A."/>
            <person name="Segal G."/>
        </authorList>
    </citation>
    <scope>NUCLEOTIDE SEQUENCE [LARGE SCALE GENOMIC DNA]</scope>
    <source>
        <strain evidence="3 4">BL-540</strain>
    </source>
</reference>
<dbReference type="PANTHER" id="PTHR22550">
    <property type="entry name" value="SPORE GERMINATION PROTEIN"/>
    <property type="match status" value="1"/>
</dbReference>
<name>A0A0W0VD40_9GAMM</name>
<feature type="transmembrane region" description="Helical" evidence="1">
    <location>
        <begin position="56"/>
        <end position="79"/>
    </location>
</feature>
<comment type="caution">
    <text evidence="3">The sequence shown here is derived from an EMBL/GenBank/DDBJ whole genome shotgun (WGS) entry which is preliminary data.</text>
</comment>
<protein>
    <recommendedName>
        <fullName evidence="2">VWFA domain-containing protein</fullName>
    </recommendedName>
</protein>
<dbReference type="PANTHER" id="PTHR22550:SF18">
    <property type="entry name" value="VWFA DOMAIN-CONTAINING PROTEIN"/>
    <property type="match status" value="1"/>
</dbReference>
<evidence type="ECO:0000313" key="4">
    <source>
        <dbReference type="Proteomes" id="UP000055035"/>
    </source>
</evidence>
<dbReference type="PROSITE" id="PS50234">
    <property type="entry name" value="VWFA"/>
    <property type="match status" value="1"/>
</dbReference>
<dbReference type="SUPFAM" id="SSF53300">
    <property type="entry name" value="vWA-like"/>
    <property type="match status" value="1"/>
</dbReference>
<evidence type="ECO:0000259" key="2">
    <source>
        <dbReference type="PROSITE" id="PS50234"/>
    </source>
</evidence>
<dbReference type="RefSeq" id="WP_058471733.1">
    <property type="nucleotide sequence ID" value="NZ_CAAAIC010000001.1"/>
</dbReference>
<dbReference type="Proteomes" id="UP000055035">
    <property type="component" value="Unassembled WGS sequence"/>
</dbReference>
<feature type="domain" description="VWFA" evidence="2">
    <location>
        <begin position="90"/>
        <end position="284"/>
    </location>
</feature>
<organism evidence="3 4">
    <name type="scientific">Legionella jordanis</name>
    <dbReference type="NCBI Taxonomy" id="456"/>
    <lineage>
        <taxon>Bacteria</taxon>
        <taxon>Pseudomonadati</taxon>
        <taxon>Pseudomonadota</taxon>
        <taxon>Gammaproteobacteria</taxon>
        <taxon>Legionellales</taxon>
        <taxon>Legionellaceae</taxon>
        <taxon>Legionella</taxon>
    </lineage>
</organism>
<proteinExistence type="predicted"/>
<feature type="transmembrane region" description="Helical" evidence="1">
    <location>
        <begin position="303"/>
        <end position="321"/>
    </location>
</feature>